<dbReference type="Proteomes" id="UP000663836">
    <property type="component" value="Unassembled WGS sequence"/>
</dbReference>
<dbReference type="EMBL" id="CAJOBD010004024">
    <property type="protein sequence ID" value="CAF3977182.1"/>
    <property type="molecule type" value="Genomic_DNA"/>
</dbReference>
<evidence type="ECO:0000313" key="1">
    <source>
        <dbReference type="EMBL" id="CAF3977182.1"/>
    </source>
</evidence>
<protein>
    <recommendedName>
        <fullName evidence="3">Alpha/beta hydrolase</fullName>
    </recommendedName>
</protein>
<gene>
    <name evidence="1" type="ORF">JBS370_LOCUS24971</name>
</gene>
<evidence type="ECO:0000313" key="2">
    <source>
        <dbReference type="Proteomes" id="UP000663836"/>
    </source>
</evidence>
<reference evidence="1" key="1">
    <citation type="submission" date="2021-02" db="EMBL/GenBank/DDBJ databases">
        <authorList>
            <person name="Nowell W R."/>
        </authorList>
    </citation>
    <scope>NUCLEOTIDE SEQUENCE</scope>
</reference>
<organism evidence="1 2">
    <name type="scientific">Rotaria sordida</name>
    <dbReference type="NCBI Taxonomy" id="392033"/>
    <lineage>
        <taxon>Eukaryota</taxon>
        <taxon>Metazoa</taxon>
        <taxon>Spiralia</taxon>
        <taxon>Gnathifera</taxon>
        <taxon>Rotifera</taxon>
        <taxon>Eurotatoria</taxon>
        <taxon>Bdelloidea</taxon>
        <taxon>Philodinida</taxon>
        <taxon>Philodinidae</taxon>
        <taxon>Rotaria</taxon>
    </lineage>
</organism>
<feature type="non-terminal residue" evidence="1">
    <location>
        <position position="1"/>
    </location>
</feature>
<accession>A0A819MAK2</accession>
<sequence length="59" mass="6799">HMEMSMYLVESYPNAEIQILNGGHLGAYFELDTIIKNWLTNLDKEFNERTQMDGQASCS</sequence>
<evidence type="ECO:0008006" key="3">
    <source>
        <dbReference type="Google" id="ProtNLM"/>
    </source>
</evidence>
<comment type="caution">
    <text evidence="1">The sequence shown here is derived from an EMBL/GenBank/DDBJ whole genome shotgun (WGS) entry which is preliminary data.</text>
</comment>
<proteinExistence type="predicted"/>
<name>A0A819MAK2_9BILA</name>
<dbReference type="AlphaFoldDB" id="A0A819MAK2"/>